<accession>A0A9P6I599</accession>
<reference evidence="2" key="2">
    <citation type="submission" date="2020-11" db="EMBL/GenBank/DDBJ databases">
        <title>Whole genome sequencing of Colletotrichum sp.</title>
        <authorList>
            <person name="Li H."/>
        </authorList>
    </citation>
    <scope>NUCLEOTIDE SEQUENCE</scope>
    <source>
        <strain evidence="2">CkLH20</strain>
    </source>
</reference>
<dbReference type="GeneID" id="62164023"/>
<evidence type="ECO:0000313" key="3">
    <source>
        <dbReference type="Proteomes" id="UP000781932"/>
    </source>
</evidence>
<sequence length="476" mass="53275">MSFFLATVPRGVLLYHGNTSPESPSEPDWLAYEIEHAEQFAHPFRRRPPPGGPPGGPPRGPPGEPPRGPPGGPPPEFASEHPDTEEQHVIGDGELKRSEQEEGWLHVYRATKPLQLLYVDGMGGGKTSMGTLDTQDHLLRGLRSTPLSTKKPLKARGGGPMGERERANELCELAEAWGLHGILRMEAGFEIIMCDFKNDLEEIQALRRADRNDRRERDSGINRLEGLRGFAERYQGIGASRTLVDYSSMVSAFFFPVNLTNPDERRPDLPRLVNVSDSELNVIKKYIHESIDLRRDVDLAPINWQGISDLIVGRYADRIEFMANSKSSDVLVDELNFLLDVFIHYPENDGEPDLSEAVTRCGEFYLQSIALSTEADRYIHAAFQAVTSEICSTLFEVRERLSSSTKVITSDLESSTDALRSLISFLGWSRFKRCSGCDLSEVCFIPMWPMGSVEDYENPRCKNGSGLHGGDSYWKM</sequence>
<evidence type="ECO:0000313" key="2">
    <source>
        <dbReference type="EMBL" id="KAF9874251.1"/>
    </source>
</evidence>
<dbReference type="OrthoDB" id="10261782at2759"/>
<dbReference type="AlphaFoldDB" id="A0A9P6I599"/>
<keyword evidence="3" id="KW-1185">Reference proteome</keyword>
<dbReference type="EMBL" id="JAATWM020000027">
    <property type="protein sequence ID" value="KAF9874251.1"/>
    <property type="molecule type" value="Genomic_DNA"/>
</dbReference>
<dbReference type="PANTHER" id="PTHR35204">
    <property type="entry name" value="YALI0A21131P"/>
    <property type="match status" value="1"/>
</dbReference>
<dbReference type="PANTHER" id="PTHR35204:SF1">
    <property type="entry name" value="ENTEROTOXIN"/>
    <property type="match status" value="1"/>
</dbReference>
<proteinExistence type="predicted"/>
<name>A0A9P6I599_9PEZI</name>
<organism evidence="2 3">
    <name type="scientific">Colletotrichum karsti</name>
    <dbReference type="NCBI Taxonomy" id="1095194"/>
    <lineage>
        <taxon>Eukaryota</taxon>
        <taxon>Fungi</taxon>
        <taxon>Dikarya</taxon>
        <taxon>Ascomycota</taxon>
        <taxon>Pezizomycotina</taxon>
        <taxon>Sordariomycetes</taxon>
        <taxon>Hypocreomycetidae</taxon>
        <taxon>Glomerellales</taxon>
        <taxon>Glomerellaceae</taxon>
        <taxon>Colletotrichum</taxon>
        <taxon>Colletotrichum boninense species complex</taxon>
    </lineage>
</organism>
<dbReference type="Proteomes" id="UP000781932">
    <property type="component" value="Unassembled WGS sequence"/>
</dbReference>
<feature type="compositionally biased region" description="Pro residues" evidence="1">
    <location>
        <begin position="49"/>
        <end position="76"/>
    </location>
</feature>
<dbReference type="InterPro" id="IPR038921">
    <property type="entry name" value="YOR389W-like"/>
</dbReference>
<dbReference type="RefSeq" id="XP_038743712.1">
    <property type="nucleotide sequence ID" value="XM_038890949.1"/>
</dbReference>
<reference evidence="2" key="1">
    <citation type="submission" date="2020-03" db="EMBL/GenBank/DDBJ databases">
        <authorList>
            <person name="He L."/>
        </authorList>
    </citation>
    <scope>NUCLEOTIDE SEQUENCE</scope>
    <source>
        <strain evidence="2">CkLH20</strain>
    </source>
</reference>
<comment type="caution">
    <text evidence="2">The sequence shown here is derived from an EMBL/GenBank/DDBJ whole genome shotgun (WGS) entry which is preliminary data.</text>
</comment>
<feature type="region of interest" description="Disordered" evidence="1">
    <location>
        <begin position="37"/>
        <end position="87"/>
    </location>
</feature>
<protein>
    <submittedName>
        <fullName evidence="2">Uncharacterized protein</fullName>
    </submittedName>
</protein>
<evidence type="ECO:0000256" key="1">
    <source>
        <dbReference type="SAM" id="MobiDB-lite"/>
    </source>
</evidence>
<gene>
    <name evidence="2" type="ORF">CkaCkLH20_08234</name>
</gene>
<feature type="compositionally biased region" description="Basic and acidic residues" evidence="1">
    <location>
        <begin position="78"/>
        <end position="87"/>
    </location>
</feature>